<evidence type="ECO:0000259" key="8">
    <source>
        <dbReference type="Pfam" id="PF10502"/>
    </source>
</evidence>
<dbReference type="GO" id="GO:0016020">
    <property type="term" value="C:membrane"/>
    <property type="evidence" value="ECO:0007669"/>
    <property type="project" value="UniProtKB-SubCell"/>
</dbReference>
<comment type="subcellular location">
    <subcellularLocation>
        <location evidence="7">Membrane</location>
        <topology evidence="7">Single-pass type II membrane protein</topology>
    </subcellularLocation>
</comment>
<evidence type="ECO:0000313" key="9">
    <source>
        <dbReference type="EMBL" id="NFV80257.1"/>
    </source>
</evidence>
<dbReference type="GO" id="GO:0009003">
    <property type="term" value="F:signal peptidase activity"/>
    <property type="evidence" value="ECO:0007669"/>
    <property type="project" value="UniProtKB-EC"/>
</dbReference>
<proteinExistence type="inferred from homology"/>
<keyword evidence="7" id="KW-0472">Membrane</keyword>
<evidence type="ECO:0000256" key="6">
    <source>
        <dbReference type="PIRSR" id="PIRSR600223-1"/>
    </source>
</evidence>
<dbReference type="InterPro" id="IPR019758">
    <property type="entry name" value="Pept_S26A_signal_pept_1_CS"/>
</dbReference>
<name>A0A7C9QTZ0_9PROT</name>
<evidence type="ECO:0000256" key="5">
    <source>
        <dbReference type="ARBA" id="ARBA00022801"/>
    </source>
</evidence>
<evidence type="ECO:0000256" key="7">
    <source>
        <dbReference type="RuleBase" id="RU362042"/>
    </source>
</evidence>
<keyword evidence="7" id="KW-1133">Transmembrane helix</keyword>
<feature type="transmembrane region" description="Helical" evidence="7">
    <location>
        <begin position="67"/>
        <end position="87"/>
    </location>
</feature>
<accession>A0A7C9QTZ0</accession>
<keyword evidence="10" id="KW-1185">Reference proteome</keyword>
<dbReference type="RefSeq" id="WP_163678132.1">
    <property type="nucleotide sequence ID" value="NZ_JAAIYP010000035.1"/>
</dbReference>
<comment type="similarity">
    <text evidence="2 7">Belongs to the peptidase S26 family.</text>
</comment>
<feature type="transmembrane region" description="Helical" evidence="7">
    <location>
        <begin position="17"/>
        <end position="35"/>
    </location>
</feature>
<dbReference type="Gene3D" id="2.10.109.10">
    <property type="entry name" value="Umud Fragment, subunit A"/>
    <property type="match status" value="1"/>
</dbReference>
<dbReference type="PRINTS" id="PR00727">
    <property type="entry name" value="LEADERPTASE"/>
</dbReference>
<evidence type="ECO:0000256" key="3">
    <source>
        <dbReference type="ARBA" id="ARBA00013208"/>
    </source>
</evidence>
<feature type="active site" evidence="6">
    <location>
        <position position="143"/>
    </location>
</feature>
<feature type="domain" description="Peptidase S26" evidence="8">
    <location>
        <begin position="134"/>
        <end position="290"/>
    </location>
</feature>
<dbReference type="SUPFAM" id="SSF51306">
    <property type="entry name" value="LexA/Signal peptidase"/>
    <property type="match status" value="1"/>
</dbReference>
<comment type="caution">
    <text evidence="7">Lacks conserved residue(s) required for the propagation of feature annotation.</text>
</comment>
<keyword evidence="5 7" id="KW-0378">Hydrolase</keyword>
<dbReference type="Proteomes" id="UP000480684">
    <property type="component" value="Unassembled WGS sequence"/>
</dbReference>
<feature type="transmembrane region" description="Helical" evidence="7">
    <location>
        <begin position="107"/>
        <end position="127"/>
    </location>
</feature>
<protein>
    <recommendedName>
        <fullName evidence="4 7">Signal peptidase I</fullName>
        <ecNumber evidence="3 7">3.4.21.89</ecNumber>
    </recommendedName>
</protein>
<dbReference type="PROSITE" id="PS00761">
    <property type="entry name" value="SPASE_I_3"/>
    <property type="match status" value="1"/>
</dbReference>
<dbReference type="GO" id="GO:0004252">
    <property type="term" value="F:serine-type endopeptidase activity"/>
    <property type="evidence" value="ECO:0007669"/>
    <property type="project" value="InterPro"/>
</dbReference>
<dbReference type="EMBL" id="JAAIYP010000035">
    <property type="protein sequence ID" value="NFV80257.1"/>
    <property type="molecule type" value="Genomic_DNA"/>
</dbReference>
<evidence type="ECO:0000256" key="2">
    <source>
        <dbReference type="ARBA" id="ARBA00009370"/>
    </source>
</evidence>
<keyword evidence="7" id="KW-0645">Protease</keyword>
<dbReference type="PANTHER" id="PTHR43390:SF1">
    <property type="entry name" value="CHLOROPLAST PROCESSING PEPTIDASE"/>
    <property type="match status" value="1"/>
</dbReference>
<dbReference type="PROSITE" id="PS00760">
    <property type="entry name" value="SPASE_I_2"/>
    <property type="match status" value="1"/>
</dbReference>
<dbReference type="GO" id="GO:0006465">
    <property type="term" value="P:signal peptide processing"/>
    <property type="evidence" value="ECO:0007669"/>
    <property type="project" value="InterPro"/>
</dbReference>
<evidence type="ECO:0000256" key="1">
    <source>
        <dbReference type="ARBA" id="ARBA00000677"/>
    </source>
</evidence>
<dbReference type="EC" id="3.4.21.89" evidence="3 7"/>
<dbReference type="AlphaFoldDB" id="A0A7C9QTZ0"/>
<dbReference type="CDD" id="cd06530">
    <property type="entry name" value="S26_SPase_I"/>
    <property type="match status" value="1"/>
</dbReference>
<gene>
    <name evidence="9" type="primary">lepB</name>
    <name evidence="9" type="ORF">G4223_09050</name>
</gene>
<comment type="catalytic activity">
    <reaction evidence="1 7">
        <text>Cleavage of hydrophobic, N-terminal signal or leader sequences from secreted and periplasmic proteins.</text>
        <dbReference type="EC" id="3.4.21.89"/>
    </reaction>
</comment>
<feature type="active site" evidence="6">
    <location>
        <position position="186"/>
    </location>
</feature>
<dbReference type="InterPro" id="IPR000223">
    <property type="entry name" value="Pept_S26A_signal_pept_1"/>
</dbReference>
<keyword evidence="7" id="KW-0812">Transmembrane</keyword>
<dbReference type="Pfam" id="PF10502">
    <property type="entry name" value="Peptidase_S26"/>
    <property type="match status" value="1"/>
</dbReference>
<dbReference type="InterPro" id="IPR019757">
    <property type="entry name" value="Pept_S26A_signal_pept_1_Lys-AS"/>
</dbReference>
<evidence type="ECO:0000256" key="4">
    <source>
        <dbReference type="ARBA" id="ARBA00019232"/>
    </source>
</evidence>
<comment type="caution">
    <text evidence="9">The sequence shown here is derived from an EMBL/GenBank/DDBJ whole genome shotgun (WGS) entry which is preliminary data.</text>
</comment>
<sequence length="302" mass="33305">MSSAIADILPNSSPRRWYWAALWSLLCPGLGQIYATRVPRGLKTMAVAAVLQGIGLVISVQSPTKPLFVAVMTVAALYLGFYAFAVIDAVLCARREKEAFLGAWNRAVIYIGIVLAWSVATQVAGFAQENAKQMANFSIPANSMAPTLLPGDYLVSRTTFREQSPPQRGDIVVFNKKGTPVIPYVKRLVGLPGDRIQLRDGRLYLNDFALPQTPDAENVFVETMPNGRSYRVQIDNRGHFSENTPVYTVPAGHYFVLGDNRENSADSRFLDEVGFIPEEALTGKALFLFWSNDLARIGTELE</sequence>
<dbReference type="InterPro" id="IPR019533">
    <property type="entry name" value="Peptidase_S26"/>
</dbReference>
<dbReference type="PANTHER" id="PTHR43390">
    <property type="entry name" value="SIGNAL PEPTIDASE I"/>
    <property type="match status" value="1"/>
</dbReference>
<evidence type="ECO:0000313" key="10">
    <source>
        <dbReference type="Proteomes" id="UP000480684"/>
    </source>
</evidence>
<reference evidence="9 10" key="1">
    <citation type="submission" date="2020-02" db="EMBL/GenBank/DDBJ databases">
        <authorList>
            <person name="Dziuba M."/>
            <person name="Kuznetsov B."/>
            <person name="Mardanov A."/>
            <person name="Ravin N."/>
            <person name="Grouzdev D."/>
        </authorList>
    </citation>
    <scope>NUCLEOTIDE SEQUENCE [LARGE SCALE GENOMIC DNA]</scope>
    <source>
        <strain evidence="9 10">SpK</strain>
    </source>
</reference>
<dbReference type="InterPro" id="IPR036286">
    <property type="entry name" value="LexA/Signal_pep-like_sf"/>
</dbReference>
<dbReference type="NCBIfam" id="TIGR02227">
    <property type="entry name" value="sigpep_I_bact"/>
    <property type="match status" value="1"/>
</dbReference>
<organism evidence="9 10">
    <name type="scientific">Magnetospirillum aberrantis SpK</name>
    <dbReference type="NCBI Taxonomy" id="908842"/>
    <lineage>
        <taxon>Bacteria</taxon>
        <taxon>Pseudomonadati</taxon>
        <taxon>Pseudomonadota</taxon>
        <taxon>Alphaproteobacteria</taxon>
        <taxon>Rhodospirillales</taxon>
        <taxon>Rhodospirillaceae</taxon>
        <taxon>Magnetospirillum</taxon>
    </lineage>
</organism>